<gene>
    <name evidence="2" type="ORF">L1785_16085</name>
</gene>
<protein>
    <submittedName>
        <fullName evidence="2">Uncharacterized protein</fullName>
    </submittedName>
</protein>
<reference evidence="2" key="1">
    <citation type="submission" date="2022-01" db="EMBL/GenBank/DDBJ databases">
        <title>Antribacter sp. nov., isolated from Guizhou of China.</title>
        <authorList>
            <person name="Chengliang C."/>
            <person name="Ya Z."/>
        </authorList>
    </citation>
    <scope>NUCLEOTIDE SEQUENCE</scope>
    <source>
        <strain evidence="2">KLBMP 9083</strain>
    </source>
</reference>
<proteinExistence type="predicted"/>
<dbReference type="AlphaFoldDB" id="A0AA41QG54"/>
<keyword evidence="3" id="KW-1185">Reference proteome</keyword>
<name>A0AA41QG54_9MICO</name>
<feature type="chain" id="PRO_5041204444" evidence="1">
    <location>
        <begin position="25"/>
        <end position="197"/>
    </location>
</feature>
<dbReference type="RefSeq" id="WP_236090298.1">
    <property type="nucleotide sequence ID" value="NZ_JAKGSG010000044.1"/>
</dbReference>
<sequence length="197" mass="21729">MKRSLTISAAAAAVVMWLAAPAAAAPAVFVERWTQHDEFLAHERWDTPDEEWCPQVEFPVRVEEDRSGMVRLHTRGSSPHDGASTFRREGTFTNLDNGQTFSFTTRGMDKDARVRELGGGVLSIEGQTTARTSYRGPDGKRLFRDAEQLSFTVEINAEGTPSDEDDDVKVDFELGGTDENGQTTGRNLCEDLVGFIG</sequence>
<keyword evidence="1" id="KW-0732">Signal</keyword>
<dbReference type="Proteomes" id="UP001165405">
    <property type="component" value="Unassembled WGS sequence"/>
</dbReference>
<evidence type="ECO:0000256" key="1">
    <source>
        <dbReference type="SAM" id="SignalP"/>
    </source>
</evidence>
<evidence type="ECO:0000313" key="3">
    <source>
        <dbReference type="Proteomes" id="UP001165405"/>
    </source>
</evidence>
<accession>A0AA41QG54</accession>
<comment type="caution">
    <text evidence="2">The sequence shown here is derived from an EMBL/GenBank/DDBJ whole genome shotgun (WGS) entry which is preliminary data.</text>
</comment>
<evidence type="ECO:0000313" key="2">
    <source>
        <dbReference type="EMBL" id="MCF4122498.1"/>
    </source>
</evidence>
<feature type="signal peptide" evidence="1">
    <location>
        <begin position="1"/>
        <end position="24"/>
    </location>
</feature>
<dbReference type="EMBL" id="JAKGSG010000044">
    <property type="protein sequence ID" value="MCF4122498.1"/>
    <property type="molecule type" value="Genomic_DNA"/>
</dbReference>
<organism evidence="2 3">
    <name type="scientific">Antribacter soli</name>
    <dbReference type="NCBI Taxonomy" id="2910976"/>
    <lineage>
        <taxon>Bacteria</taxon>
        <taxon>Bacillati</taxon>
        <taxon>Actinomycetota</taxon>
        <taxon>Actinomycetes</taxon>
        <taxon>Micrococcales</taxon>
        <taxon>Promicromonosporaceae</taxon>
        <taxon>Antribacter</taxon>
    </lineage>
</organism>